<dbReference type="PROSITE" id="PS01031">
    <property type="entry name" value="SHSP"/>
    <property type="match status" value="1"/>
</dbReference>
<organism evidence="4 5">
    <name type="scientific">Paludisphaera mucosa</name>
    <dbReference type="NCBI Taxonomy" id="3030827"/>
    <lineage>
        <taxon>Bacteria</taxon>
        <taxon>Pseudomonadati</taxon>
        <taxon>Planctomycetota</taxon>
        <taxon>Planctomycetia</taxon>
        <taxon>Isosphaerales</taxon>
        <taxon>Isosphaeraceae</taxon>
        <taxon>Paludisphaera</taxon>
    </lineage>
</organism>
<feature type="domain" description="SHSP" evidence="3">
    <location>
        <begin position="33"/>
        <end position="145"/>
    </location>
</feature>
<comment type="caution">
    <text evidence="4">The sequence shown here is derived from an EMBL/GenBank/DDBJ whole genome shotgun (WGS) entry which is preliminary data.</text>
</comment>
<proteinExistence type="inferred from homology"/>
<dbReference type="InterPro" id="IPR002068">
    <property type="entry name" value="A-crystallin/Hsp20_dom"/>
</dbReference>
<accession>A0ABT6F4D4</accession>
<protein>
    <submittedName>
        <fullName evidence="4">Hsp20/alpha crystallin family protein</fullName>
    </submittedName>
</protein>
<evidence type="ECO:0000256" key="2">
    <source>
        <dbReference type="RuleBase" id="RU003616"/>
    </source>
</evidence>
<gene>
    <name evidence="4" type="ORF">PZE19_01525</name>
</gene>
<evidence type="ECO:0000313" key="4">
    <source>
        <dbReference type="EMBL" id="MDG3002453.1"/>
    </source>
</evidence>
<dbReference type="RefSeq" id="WP_277858817.1">
    <property type="nucleotide sequence ID" value="NZ_JARRAG010000001.1"/>
</dbReference>
<evidence type="ECO:0000256" key="1">
    <source>
        <dbReference type="PROSITE-ProRule" id="PRU00285"/>
    </source>
</evidence>
<dbReference type="Gene3D" id="2.60.40.790">
    <property type="match status" value="1"/>
</dbReference>
<dbReference type="InterPro" id="IPR031107">
    <property type="entry name" value="Small_HSP"/>
</dbReference>
<dbReference type="SUPFAM" id="SSF49764">
    <property type="entry name" value="HSP20-like chaperones"/>
    <property type="match status" value="1"/>
</dbReference>
<keyword evidence="5" id="KW-1185">Reference proteome</keyword>
<comment type="similarity">
    <text evidence="1 2">Belongs to the small heat shock protein (HSP20) family.</text>
</comment>
<dbReference type="Pfam" id="PF00011">
    <property type="entry name" value="HSP20"/>
    <property type="match status" value="1"/>
</dbReference>
<evidence type="ECO:0000259" key="3">
    <source>
        <dbReference type="PROSITE" id="PS01031"/>
    </source>
</evidence>
<dbReference type="CDD" id="cd06464">
    <property type="entry name" value="ACD_sHsps-like"/>
    <property type="match status" value="1"/>
</dbReference>
<sequence>MAGPDWRGGWDPFHEFQREMGRLFQTFDPFQSLRHIRTFPAINLYVAGDAFLLSAQLPGTAPDEVELTVTSETLTLRGERKRPEGVKDDSYRRQERFMGRWSRTITLPDRIDEAKVSAQFADGVLTVRLPRAEGAKPRQIAVSSPS</sequence>
<dbReference type="InterPro" id="IPR008978">
    <property type="entry name" value="HSP20-like_chaperone"/>
</dbReference>
<dbReference type="EMBL" id="JARRAG010000001">
    <property type="protein sequence ID" value="MDG3002453.1"/>
    <property type="molecule type" value="Genomic_DNA"/>
</dbReference>
<evidence type="ECO:0000313" key="5">
    <source>
        <dbReference type="Proteomes" id="UP001216907"/>
    </source>
</evidence>
<dbReference type="PANTHER" id="PTHR11527">
    <property type="entry name" value="HEAT-SHOCK PROTEIN 20 FAMILY MEMBER"/>
    <property type="match status" value="1"/>
</dbReference>
<reference evidence="4 5" key="1">
    <citation type="submission" date="2023-03" db="EMBL/GenBank/DDBJ databases">
        <title>Paludisphaera mucosa sp. nov. a novel planctomycete from northern fen.</title>
        <authorList>
            <person name="Ivanova A."/>
        </authorList>
    </citation>
    <scope>NUCLEOTIDE SEQUENCE [LARGE SCALE GENOMIC DNA]</scope>
    <source>
        <strain evidence="4 5">Pla2</strain>
    </source>
</reference>
<dbReference type="Proteomes" id="UP001216907">
    <property type="component" value="Unassembled WGS sequence"/>
</dbReference>
<name>A0ABT6F4D4_9BACT</name>